<feature type="transmembrane region" description="Helical" evidence="12">
    <location>
        <begin position="51"/>
        <end position="75"/>
    </location>
</feature>
<dbReference type="AlphaFoldDB" id="A0A2A2LT84"/>
<comment type="function">
    <text evidence="1">Mediates high-affinity intracellular uptake of the rare oligo-element molybdenum.</text>
</comment>
<evidence type="ECO:0000256" key="1">
    <source>
        <dbReference type="ARBA" id="ARBA00003019"/>
    </source>
</evidence>
<evidence type="ECO:0000256" key="8">
    <source>
        <dbReference type="ARBA" id="ARBA00023065"/>
    </source>
</evidence>
<keyword evidence="14" id="KW-1185">Reference proteome</keyword>
<evidence type="ECO:0000256" key="12">
    <source>
        <dbReference type="SAM" id="Phobius"/>
    </source>
</evidence>
<proteinExistence type="predicted"/>
<evidence type="ECO:0000256" key="10">
    <source>
        <dbReference type="ARBA" id="ARBA00030646"/>
    </source>
</evidence>
<feature type="transmembrane region" description="Helical" evidence="12">
    <location>
        <begin position="391"/>
        <end position="410"/>
    </location>
</feature>
<feature type="transmembrane region" description="Helical" evidence="12">
    <location>
        <begin position="289"/>
        <end position="309"/>
    </location>
</feature>
<dbReference type="InterPro" id="IPR008509">
    <property type="entry name" value="MOT2/MFSD5"/>
</dbReference>
<feature type="transmembrane region" description="Helical" evidence="12">
    <location>
        <begin position="175"/>
        <end position="194"/>
    </location>
</feature>
<keyword evidence="6 12" id="KW-0812">Transmembrane</keyword>
<evidence type="ECO:0000256" key="6">
    <source>
        <dbReference type="ARBA" id="ARBA00022692"/>
    </source>
</evidence>
<sequence length="483" mass="54494">MIQIFLNGFSWIFAIGATALSVYFINDKKNQQLQSNREENNREFRSLQKQFLFPCLTVLFTESIQVPYLYVLFFYYHYGPMQIGALYIVGLISNVFFKFYSLHLLSRYGRRFLCLLCIFTGSLACTLKPFSSFAVLTLSRLFDGAFAALISSPFQQWYTHQHLVTYDFPVEWMTSTFYIVAIGTGFLSICAGFFTHFVVTISHYDALPFVMSPILYILAALFIIKQWPENKAIDAPIPMTSVMKKALGHLRSSPISLVICVVSCFVDTASQLFIFVWAPLFMKYRSGDYFSFGIIYSCLIASHLLGLVFQSSEFTRKISNSRLLLGSTIIGMIALYIGYSQLPLPLSRWQHDDAPYVLMAFLVFEFAMGMANPSMDALQSSFIPGPQRPALSSLSSVPITLLVSSVIWALFPSSLGGEQKIILATVICLFFASMGSALLDMVLTRKGYNAGKFQVIYAKYTKLLNLDIFLAIFQKNLNSNQLA</sequence>
<protein>
    <recommendedName>
        <fullName evidence="3">Molybdate-anion transporter</fullName>
    </recommendedName>
    <alternativeName>
        <fullName evidence="10">Major facilitator superfamily domain-containing protein 5</fullName>
    </alternativeName>
    <alternativeName>
        <fullName evidence="11">Molybdate transporter 2 homolog</fullName>
    </alternativeName>
</protein>
<keyword evidence="5" id="KW-1003">Cell membrane</keyword>
<evidence type="ECO:0000256" key="9">
    <source>
        <dbReference type="ARBA" id="ARBA00023136"/>
    </source>
</evidence>
<evidence type="ECO:0000256" key="5">
    <source>
        <dbReference type="ARBA" id="ARBA00022475"/>
    </source>
</evidence>
<dbReference type="PANTHER" id="PTHR23516">
    <property type="entry name" value="SAM (S-ADENOSYL METHIONINE) TRANSPORTER"/>
    <property type="match status" value="1"/>
</dbReference>
<dbReference type="Proteomes" id="UP000218231">
    <property type="component" value="Unassembled WGS sequence"/>
</dbReference>
<evidence type="ECO:0000256" key="11">
    <source>
        <dbReference type="ARBA" id="ARBA00032555"/>
    </source>
</evidence>
<feature type="transmembrane region" description="Helical" evidence="12">
    <location>
        <begin position="255"/>
        <end position="277"/>
    </location>
</feature>
<feature type="transmembrane region" description="Helical" evidence="12">
    <location>
        <begin position="422"/>
        <end position="443"/>
    </location>
</feature>
<feature type="transmembrane region" description="Helical" evidence="12">
    <location>
        <begin position="206"/>
        <end position="224"/>
    </location>
</feature>
<accession>A0A2A2LT84</accession>
<gene>
    <name evidence="13" type="ORF">WR25_24394</name>
</gene>
<evidence type="ECO:0000256" key="2">
    <source>
        <dbReference type="ARBA" id="ARBA00004651"/>
    </source>
</evidence>
<feature type="transmembrane region" description="Helical" evidence="12">
    <location>
        <begin position="112"/>
        <end position="130"/>
    </location>
</feature>
<dbReference type="SUPFAM" id="SSF103473">
    <property type="entry name" value="MFS general substrate transporter"/>
    <property type="match status" value="1"/>
</dbReference>
<evidence type="ECO:0000256" key="4">
    <source>
        <dbReference type="ARBA" id="ARBA00022448"/>
    </source>
</evidence>
<evidence type="ECO:0000256" key="3">
    <source>
        <dbReference type="ARBA" id="ARBA00021242"/>
    </source>
</evidence>
<keyword evidence="9 12" id="KW-0472">Membrane</keyword>
<comment type="subcellular location">
    <subcellularLocation>
        <location evidence="2">Cell membrane</location>
        <topology evidence="2">Multi-pass membrane protein</topology>
    </subcellularLocation>
</comment>
<evidence type="ECO:0000313" key="13">
    <source>
        <dbReference type="EMBL" id="PAV89452.1"/>
    </source>
</evidence>
<feature type="transmembrane region" description="Helical" evidence="12">
    <location>
        <begin position="6"/>
        <end position="25"/>
    </location>
</feature>
<name>A0A2A2LT84_9BILA</name>
<dbReference type="GO" id="GO:0005886">
    <property type="term" value="C:plasma membrane"/>
    <property type="evidence" value="ECO:0007669"/>
    <property type="project" value="UniProtKB-SubCell"/>
</dbReference>
<comment type="caution">
    <text evidence="13">The sequence shown here is derived from an EMBL/GenBank/DDBJ whole genome shotgun (WGS) entry which is preliminary data.</text>
</comment>
<dbReference type="GO" id="GO:0015098">
    <property type="term" value="F:molybdate ion transmembrane transporter activity"/>
    <property type="evidence" value="ECO:0007669"/>
    <property type="project" value="InterPro"/>
</dbReference>
<evidence type="ECO:0000313" key="14">
    <source>
        <dbReference type="Proteomes" id="UP000218231"/>
    </source>
</evidence>
<dbReference type="Gene3D" id="1.20.1250.20">
    <property type="entry name" value="MFS general substrate transporter like domains"/>
    <property type="match status" value="1"/>
</dbReference>
<reference evidence="13 14" key="1">
    <citation type="journal article" date="2017" name="Curr. Biol.">
        <title>Genome architecture and evolution of a unichromosomal asexual nematode.</title>
        <authorList>
            <person name="Fradin H."/>
            <person name="Zegar C."/>
            <person name="Gutwein M."/>
            <person name="Lucas J."/>
            <person name="Kovtun M."/>
            <person name="Corcoran D."/>
            <person name="Baugh L.R."/>
            <person name="Kiontke K."/>
            <person name="Gunsalus K."/>
            <person name="Fitch D.H."/>
            <person name="Piano F."/>
        </authorList>
    </citation>
    <scope>NUCLEOTIDE SEQUENCE [LARGE SCALE GENOMIC DNA]</scope>
    <source>
        <strain evidence="13">PF1309</strain>
    </source>
</reference>
<feature type="transmembrane region" description="Helical" evidence="12">
    <location>
        <begin position="81"/>
        <end position="100"/>
    </location>
</feature>
<dbReference type="InterPro" id="IPR036259">
    <property type="entry name" value="MFS_trans_sf"/>
</dbReference>
<dbReference type="PANTHER" id="PTHR23516:SF1">
    <property type="entry name" value="MOLYBDATE-ANION TRANSPORTER"/>
    <property type="match status" value="1"/>
</dbReference>
<dbReference type="GO" id="GO:0006811">
    <property type="term" value="P:monoatomic ion transport"/>
    <property type="evidence" value="ECO:0007669"/>
    <property type="project" value="UniProtKB-KW"/>
</dbReference>
<organism evidence="13 14">
    <name type="scientific">Diploscapter pachys</name>
    <dbReference type="NCBI Taxonomy" id="2018661"/>
    <lineage>
        <taxon>Eukaryota</taxon>
        <taxon>Metazoa</taxon>
        <taxon>Ecdysozoa</taxon>
        <taxon>Nematoda</taxon>
        <taxon>Chromadorea</taxon>
        <taxon>Rhabditida</taxon>
        <taxon>Rhabditina</taxon>
        <taxon>Rhabditomorpha</taxon>
        <taxon>Rhabditoidea</taxon>
        <taxon>Rhabditidae</taxon>
        <taxon>Diploscapter</taxon>
    </lineage>
</organism>
<dbReference type="OrthoDB" id="263957at2759"/>
<feature type="transmembrane region" description="Helical" evidence="12">
    <location>
        <begin position="321"/>
        <end position="342"/>
    </location>
</feature>
<keyword evidence="4" id="KW-0813">Transport</keyword>
<keyword evidence="7 12" id="KW-1133">Transmembrane helix</keyword>
<dbReference type="Pfam" id="PF05631">
    <property type="entry name" value="MFS_5"/>
    <property type="match status" value="1"/>
</dbReference>
<evidence type="ECO:0000256" key="7">
    <source>
        <dbReference type="ARBA" id="ARBA00022989"/>
    </source>
</evidence>
<dbReference type="EMBL" id="LIAE01006452">
    <property type="protein sequence ID" value="PAV89452.1"/>
    <property type="molecule type" value="Genomic_DNA"/>
</dbReference>
<keyword evidence="8" id="KW-0406">Ion transport</keyword>